<evidence type="ECO:0000313" key="3">
    <source>
        <dbReference type="Proteomes" id="UP001642360"/>
    </source>
</evidence>
<protein>
    <submittedName>
        <fullName evidence="2">Uncharacterized protein</fullName>
    </submittedName>
</protein>
<feature type="coiled-coil region" evidence="1">
    <location>
        <begin position="131"/>
        <end position="364"/>
    </location>
</feature>
<comment type="caution">
    <text evidence="2">The sequence shown here is derived from an EMBL/GenBank/DDBJ whole genome shotgun (WGS) entry which is preliminary data.</text>
</comment>
<organism evidence="2 3">
    <name type="scientific">Ilex paraguariensis</name>
    <name type="common">yerba mate</name>
    <dbReference type="NCBI Taxonomy" id="185542"/>
    <lineage>
        <taxon>Eukaryota</taxon>
        <taxon>Viridiplantae</taxon>
        <taxon>Streptophyta</taxon>
        <taxon>Embryophyta</taxon>
        <taxon>Tracheophyta</taxon>
        <taxon>Spermatophyta</taxon>
        <taxon>Magnoliopsida</taxon>
        <taxon>eudicotyledons</taxon>
        <taxon>Gunneridae</taxon>
        <taxon>Pentapetalae</taxon>
        <taxon>asterids</taxon>
        <taxon>campanulids</taxon>
        <taxon>Aquifoliales</taxon>
        <taxon>Aquifoliaceae</taxon>
        <taxon>Ilex</taxon>
    </lineage>
</organism>
<gene>
    <name evidence="2" type="ORF">ILEXP_LOCUS45835</name>
</gene>
<dbReference type="PANTHER" id="PTHR34937">
    <property type="entry name" value="OS08G0559800 PROTEIN"/>
    <property type="match status" value="1"/>
</dbReference>
<dbReference type="PANTHER" id="PTHR34937:SF1">
    <property type="entry name" value="PARAMYOSIN"/>
    <property type="match status" value="1"/>
</dbReference>
<evidence type="ECO:0000256" key="1">
    <source>
        <dbReference type="SAM" id="Coils"/>
    </source>
</evidence>
<keyword evidence="3" id="KW-1185">Reference proteome</keyword>
<dbReference type="EMBL" id="CAUOFW020006725">
    <property type="protein sequence ID" value="CAK9176001.1"/>
    <property type="molecule type" value="Genomic_DNA"/>
</dbReference>
<proteinExistence type="predicted"/>
<keyword evidence="1" id="KW-0175">Coiled coil</keyword>
<reference evidence="2 3" key="1">
    <citation type="submission" date="2024-02" db="EMBL/GenBank/DDBJ databases">
        <authorList>
            <person name="Vignale AGUSTIN F."/>
            <person name="Sosa J E."/>
            <person name="Modenutti C."/>
        </authorList>
    </citation>
    <scope>NUCLEOTIDE SEQUENCE [LARGE SCALE GENOMIC DNA]</scope>
</reference>
<dbReference type="Proteomes" id="UP001642360">
    <property type="component" value="Unassembled WGS sequence"/>
</dbReference>
<sequence length="411" mass="46808">MLGVELSNLPYLYAKVNDLLNSVYTFGGGEAKRISSYGVPSLWFGFACYFPELRAESSLLKEHVEAQVKELNQWKQRVEELEEKERVANENVEGLMLDIAAAEEEITRWKGAAEQEAAAGKAVEQEFVAQLGAVRQDLEEAKQAIIESERKLKFKEETAAAAMTARDAAEKSLRLADLRASRLRDRVEELTHQLEELDIRDTSRTGLSRPRYLGAVRQDLEEAKQAIIESERKLKFKEETAAAAMTARDAAEKSLRLADLRASRLRDRVEELTHQLEELDIRDTSRTGLSRPRYLGAVRQDLEEAKQAIIESERKLKFKEETAAAAMTARDAAEKSLRLADLRASRLRDRVEELTHQLEELDIRDTSRTGLSRPRYVCWPWQWLGLDFVGSQRSDMQLESANEMELSEPLL</sequence>
<feature type="coiled-coil region" evidence="1">
    <location>
        <begin position="64"/>
        <end position="105"/>
    </location>
</feature>
<accession>A0ABC8U2K6</accession>
<evidence type="ECO:0000313" key="2">
    <source>
        <dbReference type="EMBL" id="CAK9176001.1"/>
    </source>
</evidence>
<dbReference type="InterPro" id="IPR040300">
    <property type="entry name" value="At3g49055-like"/>
</dbReference>
<dbReference type="AlphaFoldDB" id="A0ABC8U2K6"/>
<name>A0ABC8U2K6_9AQUA</name>